<dbReference type="Proteomes" id="UP000033710">
    <property type="component" value="Unassembled WGS sequence"/>
</dbReference>
<comment type="caution">
    <text evidence="2">The sequence shown here is derived from an EMBL/GenBank/DDBJ whole genome shotgun (WGS) entry which is preliminary data.</text>
</comment>
<reference evidence="2 3" key="2">
    <citation type="journal article" date="2015" name="Eukaryot. Cell">
        <title>Asexual propagation of a virulent clone complex in a human and feline outbreak of sporotrichosis.</title>
        <authorList>
            <person name="Teixeira Mde M."/>
            <person name="Rodrigues A.M."/>
            <person name="Tsui C.K."/>
            <person name="de Almeida L.G."/>
            <person name="Van Diepeningen A.D."/>
            <person name="van den Ende B.G."/>
            <person name="Fernandes G.F."/>
            <person name="Kano R."/>
            <person name="Hamelin R.C."/>
            <person name="Lopes-Bezerra L.M."/>
            <person name="Vasconcelos A.T."/>
            <person name="de Hoog S."/>
            <person name="de Camargo Z.P."/>
            <person name="Felipe M.S."/>
        </authorList>
    </citation>
    <scope>NUCLEOTIDE SEQUENCE [LARGE SCALE GENOMIC DNA]</scope>
    <source>
        <strain evidence="2 3">1099-18</strain>
    </source>
</reference>
<dbReference type="KEGG" id="ssck:SPSK_05643"/>
<dbReference type="AlphaFoldDB" id="A0A0F2LTS3"/>
<sequence>MRDKILDLTAVTIARKGGQDKKHPESRDRSVPASVYDLEEDEKQKRWWWIGKETAKGEMECKQDYGEISHKRERKAGPQSETTTCRRFSPGQHVDLTDEQKESSRVSCGVRESSRGAGNRDERGTPLFPAFLLVGFCFFSISVRTMTGQEGC</sequence>
<feature type="compositionally biased region" description="Basic and acidic residues" evidence="1">
    <location>
        <begin position="95"/>
        <end position="104"/>
    </location>
</feature>
<dbReference type="VEuPathDB" id="FungiDB:SPSK_05643"/>
<protein>
    <submittedName>
        <fullName evidence="2">Uncharacterized protein</fullName>
    </submittedName>
</protein>
<name>A0A0F2LTS3_SPOSC</name>
<dbReference type="RefSeq" id="XP_016582930.1">
    <property type="nucleotide sequence ID" value="XM_016732385.1"/>
</dbReference>
<evidence type="ECO:0000313" key="3">
    <source>
        <dbReference type="Proteomes" id="UP000033710"/>
    </source>
</evidence>
<gene>
    <name evidence="2" type="ORF">SPSK_05643</name>
</gene>
<dbReference type="GeneID" id="27667662"/>
<reference evidence="2 3" key="1">
    <citation type="journal article" date="2014" name="BMC Genomics">
        <title>Comparative genomics of the major fungal agents of human and animal Sporotrichosis: Sporothrix schenckii and Sporothrix brasiliensis.</title>
        <authorList>
            <person name="Teixeira M.M."/>
            <person name="de Almeida L.G."/>
            <person name="Kubitschek-Barreira P."/>
            <person name="Alves F.L."/>
            <person name="Kioshima E.S."/>
            <person name="Abadio A.K."/>
            <person name="Fernandes L."/>
            <person name="Derengowski L.S."/>
            <person name="Ferreira K.S."/>
            <person name="Souza R.C."/>
            <person name="Ruiz J.C."/>
            <person name="de Andrade N.C."/>
            <person name="Paes H.C."/>
            <person name="Nicola A.M."/>
            <person name="Albuquerque P."/>
            <person name="Gerber A.L."/>
            <person name="Martins V.P."/>
            <person name="Peconick L.D."/>
            <person name="Neto A.V."/>
            <person name="Chaucanez C.B."/>
            <person name="Silva P.A."/>
            <person name="Cunha O.L."/>
            <person name="de Oliveira F.F."/>
            <person name="dos Santos T.C."/>
            <person name="Barros A.L."/>
            <person name="Soares M.A."/>
            <person name="de Oliveira L.M."/>
            <person name="Marini M.M."/>
            <person name="Villalobos-Duno H."/>
            <person name="Cunha M.M."/>
            <person name="de Hoog S."/>
            <person name="da Silveira J.F."/>
            <person name="Henrissat B."/>
            <person name="Nino-Vega G.A."/>
            <person name="Cisalpino P.S."/>
            <person name="Mora-Montes H.M."/>
            <person name="Almeida S.R."/>
            <person name="Stajich J.E."/>
            <person name="Lopes-Bezerra L.M."/>
            <person name="Vasconcelos A.T."/>
            <person name="Felipe M.S."/>
        </authorList>
    </citation>
    <scope>NUCLEOTIDE SEQUENCE [LARGE SCALE GENOMIC DNA]</scope>
    <source>
        <strain evidence="2 3">1099-18</strain>
    </source>
</reference>
<evidence type="ECO:0000256" key="1">
    <source>
        <dbReference type="SAM" id="MobiDB-lite"/>
    </source>
</evidence>
<dbReference type="EMBL" id="AXCR01000012">
    <property type="protein sequence ID" value="KJR80254.1"/>
    <property type="molecule type" value="Genomic_DNA"/>
</dbReference>
<proteinExistence type="predicted"/>
<accession>A0A0F2LTS3</accession>
<feature type="region of interest" description="Disordered" evidence="1">
    <location>
        <begin position="67"/>
        <end position="123"/>
    </location>
</feature>
<feature type="compositionally biased region" description="Basic and acidic residues" evidence="1">
    <location>
        <begin position="112"/>
        <end position="123"/>
    </location>
</feature>
<organism evidence="2 3">
    <name type="scientific">Sporothrix schenckii 1099-18</name>
    <dbReference type="NCBI Taxonomy" id="1397361"/>
    <lineage>
        <taxon>Eukaryota</taxon>
        <taxon>Fungi</taxon>
        <taxon>Dikarya</taxon>
        <taxon>Ascomycota</taxon>
        <taxon>Pezizomycotina</taxon>
        <taxon>Sordariomycetes</taxon>
        <taxon>Sordariomycetidae</taxon>
        <taxon>Ophiostomatales</taxon>
        <taxon>Ophiostomataceae</taxon>
        <taxon>Sporothrix</taxon>
    </lineage>
</organism>
<evidence type="ECO:0000313" key="2">
    <source>
        <dbReference type="EMBL" id="KJR80254.1"/>
    </source>
</evidence>